<dbReference type="Pfam" id="PF00685">
    <property type="entry name" value="Sulfotransfer_1"/>
    <property type="match status" value="1"/>
</dbReference>
<evidence type="ECO:0000256" key="1">
    <source>
        <dbReference type="RuleBase" id="RU361155"/>
    </source>
</evidence>
<feature type="domain" description="Sulfotransferase" evidence="2">
    <location>
        <begin position="4"/>
        <end position="54"/>
    </location>
</feature>
<organism evidence="3 4">
    <name type="scientific">Engystomops pustulosus</name>
    <name type="common">Tungara frog</name>
    <name type="synonym">Physalaemus pustulosus</name>
    <dbReference type="NCBI Taxonomy" id="76066"/>
    <lineage>
        <taxon>Eukaryota</taxon>
        <taxon>Metazoa</taxon>
        <taxon>Chordata</taxon>
        <taxon>Craniata</taxon>
        <taxon>Vertebrata</taxon>
        <taxon>Euteleostomi</taxon>
        <taxon>Amphibia</taxon>
        <taxon>Batrachia</taxon>
        <taxon>Anura</taxon>
        <taxon>Neobatrachia</taxon>
        <taxon>Hyloidea</taxon>
        <taxon>Leptodactylidae</taxon>
        <taxon>Leiuperinae</taxon>
        <taxon>Engystomops</taxon>
    </lineage>
</organism>
<keyword evidence="4" id="KW-1185">Reference proteome</keyword>
<keyword evidence="1" id="KW-0808">Transferase</keyword>
<dbReference type="Proteomes" id="UP000824782">
    <property type="component" value="Unassembled WGS sequence"/>
</dbReference>
<dbReference type="EMBL" id="WNYA01000006">
    <property type="protein sequence ID" value="KAG8567550.1"/>
    <property type="molecule type" value="Genomic_DNA"/>
</dbReference>
<comment type="similarity">
    <text evidence="1">Belongs to the sulfotransferase 1 family.</text>
</comment>
<dbReference type="Gene3D" id="3.40.50.300">
    <property type="entry name" value="P-loop containing nucleotide triphosphate hydrolases"/>
    <property type="match status" value="1"/>
</dbReference>
<dbReference type="InterPro" id="IPR000863">
    <property type="entry name" value="Sulfotransferase_dom"/>
</dbReference>
<evidence type="ECO:0000313" key="3">
    <source>
        <dbReference type="EMBL" id="KAG8567550.1"/>
    </source>
</evidence>
<evidence type="ECO:0000259" key="2">
    <source>
        <dbReference type="Pfam" id="PF00685"/>
    </source>
</evidence>
<accession>A0AAV7B2W0</accession>
<dbReference type="AlphaFoldDB" id="A0AAV7B2W0"/>
<evidence type="ECO:0000313" key="4">
    <source>
        <dbReference type="Proteomes" id="UP000824782"/>
    </source>
</evidence>
<sequence length="57" mass="6904">MSVFYKDPESIDDCLKDYLFGNIPYGSWFNHVKGWMKMMGKDNFMFHTYEDLQRVNL</sequence>
<dbReference type="GO" id="GO:0008146">
    <property type="term" value="F:sulfotransferase activity"/>
    <property type="evidence" value="ECO:0007669"/>
    <property type="project" value="InterPro"/>
</dbReference>
<comment type="caution">
    <text evidence="3">The sequence shown here is derived from an EMBL/GenBank/DDBJ whole genome shotgun (WGS) entry which is preliminary data.</text>
</comment>
<reference evidence="3" key="1">
    <citation type="thesis" date="2020" institute="ProQuest LLC" country="789 East Eisenhower Parkway, Ann Arbor, MI, USA">
        <title>Comparative Genomics and Chromosome Evolution.</title>
        <authorList>
            <person name="Mudd A.B."/>
        </authorList>
    </citation>
    <scope>NUCLEOTIDE SEQUENCE</scope>
    <source>
        <strain evidence="3">237g6f4</strain>
        <tissue evidence="3">Blood</tissue>
    </source>
</reference>
<dbReference type="InterPro" id="IPR027417">
    <property type="entry name" value="P-loop_NTPase"/>
</dbReference>
<gene>
    <name evidence="3" type="ORF">GDO81_013675</name>
</gene>
<proteinExistence type="inferred from homology"/>
<dbReference type="SUPFAM" id="SSF52540">
    <property type="entry name" value="P-loop containing nucleoside triphosphate hydrolases"/>
    <property type="match status" value="1"/>
</dbReference>
<dbReference type="EC" id="2.8.2.-" evidence="1"/>
<protein>
    <recommendedName>
        <fullName evidence="1">Sulfotransferase</fullName>
        <ecNumber evidence="1">2.8.2.-</ecNumber>
    </recommendedName>
</protein>
<name>A0AAV7B2W0_ENGPU</name>